<dbReference type="InterPro" id="IPR038800">
    <property type="entry name" value="CCDC17"/>
</dbReference>
<proteinExistence type="predicted"/>
<feature type="compositionally biased region" description="Polar residues" evidence="2">
    <location>
        <begin position="681"/>
        <end position="690"/>
    </location>
</feature>
<protein>
    <recommendedName>
        <fullName evidence="5">Coiled-coil domain-containing protein 17</fullName>
    </recommendedName>
</protein>
<evidence type="ECO:0000313" key="4">
    <source>
        <dbReference type="Proteomes" id="UP000812440"/>
    </source>
</evidence>
<dbReference type="OrthoDB" id="9901008at2759"/>
<dbReference type="EMBL" id="JAACNH010000007">
    <property type="protein sequence ID" value="KAG8437039.1"/>
    <property type="molecule type" value="Genomic_DNA"/>
</dbReference>
<keyword evidence="1" id="KW-0175">Coiled coil</keyword>
<evidence type="ECO:0008006" key="5">
    <source>
        <dbReference type="Google" id="ProtNLM"/>
    </source>
</evidence>
<accession>A0A8T2IVM8</accession>
<keyword evidence="4" id="KW-1185">Reference proteome</keyword>
<dbReference type="PANTHER" id="PTHR33820:SF4">
    <property type="entry name" value="COILED-COIL DOMAIN-CONTAINING PROTEIN 17"/>
    <property type="match status" value="1"/>
</dbReference>
<feature type="coiled-coil region" evidence="1">
    <location>
        <begin position="144"/>
        <end position="216"/>
    </location>
</feature>
<evidence type="ECO:0000256" key="2">
    <source>
        <dbReference type="SAM" id="MobiDB-lite"/>
    </source>
</evidence>
<reference evidence="3" key="1">
    <citation type="thesis" date="2020" institute="ProQuest LLC" country="789 East Eisenhower Parkway, Ann Arbor, MI, USA">
        <title>Comparative Genomics and Chromosome Evolution.</title>
        <authorList>
            <person name="Mudd A.B."/>
        </authorList>
    </citation>
    <scope>NUCLEOTIDE SEQUENCE</scope>
    <source>
        <strain evidence="3">Female2</strain>
        <tissue evidence="3">Blood</tissue>
    </source>
</reference>
<name>A0A8T2IVM8_9PIPI</name>
<dbReference type="Proteomes" id="UP000812440">
    <property type="component" value="Chromosome 4"/>
</dbReference>
<sequence length="690" mass="77670">MARMEYYHCHNCNMGFRSYKLLEKHKEKFCIGSNIGDSTILSSQYLNGGDNFHLHGRMAKSPDFTTKDSITRLRSKKTFLTEREQQLLGEYGHSDSVSDMKGLRSLTDEFHKLRKSLEETVPTLRSLQFQAEVNSSVQWEHNYRERMQEMAEAHERLLSDIQTRNQSLEHQREEIQQRLLDVASAGSSTSHIEQMLLELKAQEEKNQMALDALRDQVGLIQSESRMKTENANKDGSPNASAKKEKIPLNFVAFPTFGSSLSSEISALQMSYVQSGGNDSSVLAQIQYLQAEAVALEEMALKLERKEKKKRKHDGVPRLLDVELMAVELENQRLEEEIFNLKLQRGNKKNINGESEVSEMQKEHLQQMTQLQADIDQLRRDVNRFPPRAIHGPPPFVPPPVAPPLPPPVYPSMHQPGRPDAAVMMGGSDPLCPSSPFTSKHILEPLDALGPAPYDPVAGLVIFYDFLMGPTFQKVRLISGIYSNGHKMGQATSMPDVLCQIWQPSHHFTNAPRGNIAILSAKQHIPRVRPSSSIALIMELHGSGGFNPYGHEVQQFSSFGWAKLNVFDQHNQVLSGRWKLPVRGLPVRPGLHTGQLNTVPQVGKAEIFLRVINARDAEIQAMAEIDPRNAQLYQYPPLMSGPAAAITDSQALQPTYHPSIKSFNLHHSPYTDYVDPPPVEKLSNQQKPNQR</sequence>
<comment type="caution">
    <text evidence="3">The sequence shown here is derived from an EMBL/GenBank/DDBJ whole genome shotgun (WGS) entry which is preliminary data.</text>
</comment>
<dbReference type="PANTHER" id="PTHR33820">
    <property type="entry name" value="COILED-COIL DOMAIN-CONTAINING PROTEIN 17"/>
    <property type="match status" value="1"/>
</dbReference>
<dbReference type="AlphaFoldDB" id="A0A8T2IVM8"/>
<feature type="coiled-coil region" evidence="1">
    <location>
        <begin position="285"/>
        <end position="380"/>
    </location>
</feature>
<evidence type="ECO:0000256" key="1">
    <source>
        <dbReference type="SAM" id="Coils"/>
    </source>
</evidence>
<organism evidence="3 4">
    <name type="scientific">Hymenochirus boettgeri</name>
    <name type="common">Congo dwarf clawed frog</name>
    <dbReference type="NCBI Taxonomy" id="247094"/>
    <lineage>
        <taxon>Eukaryota</taxon>
        <taxon>Metazoa</taxon>
        <taxon>Chordata</taxon>
        <taxon>Craniata</taxon>
        <taxon>Vertebrata</taxon>
        <taxon>Euteleostomi</taxon>
        <taxon>Amphibia</taxon>
        <taxon>Batrachia</taxon>
        <taxon>Anura</taxon>
        <taxon>Pipoidea</taxon>
        <taxon>Pipidae</taxon>
        <taxon>Pipinae</taxon>
        <taxon>Hymenochirus</taxon>
    </lineage>
</organism>
<gene>
    <name evidence="3" type="ORF">GDO86_007935</name>
</gene>
<feature type="region of interest" description="Disordered" evidence="2">
    <location>
        <begin position="666"/>
        <end position="690"/>
    </location>
</feature>
<evidence type="ECO:0000313" key="3">
    <source>
        <dbReference type="EMBL" id="KAG8437039.1"/>
    </source>
</evidence>